<dbReference type="AlphaFoldDB" id="A0AAN6STY9"/>
<organism evidence="2 3">
    <name type="scientific">Parachaetomium inaequale</name>
    <dbReference type="NCBI Taxonomy" id="2588326"/>
    <lineage>
        <taxon>Eukaryota</taxon>
        <taxon>Fungi</taxon>
        <taxon>Dikarya</taxon>
        <taxon>Ascomycota</taxon>
        <taxon>Pezizomycotina</taxon>
        <taxon>Sordariomycetes</taxon>
        <taxon>Sordariomycetidae</taxon>
        <taxon>Sordariales</taxon>
        <taxon>Chaetomiaceae</taxon>
        <taxon>Parachaetomium</taxon>
    </lineage>
</organism>
<dbReference type="EMBL" id="MU854340">
    <property type="protein sequence ID" value="KAK4042487.1"/>
    <property type="molecule type" value="Genomic_DNA"/>
</dbReference>
<accession>A0AAN6STY9</accession>
<keyword evidence="3" id="KW-1185">Reference proteome</keyword>
<comment type="caution">
    <text evidence="2">The sequence shown here is derived from an EMBL/GenBank/DDBJ whole genome shotgun (WGS) entry which is preliminary data.</text>
</comment>
<evidence type="ECO:0000256" key="1">
    <source>
        <dbReference type="SAM" id="Phobius"/>
    </source>
</evidence>
<dbReference type="Proteomes" id="UP001303115">
    <property type="component" value="Unassembled WGS sequence"/>
</dbReference>
<reference evidence="3" key="1">
    <citation type="journal article" date="2023" name="Mol. Phylogenet. Evol.">
        <title>Genome-scale phylogeny and comparative genomics of the fungal order Sordariales.</title>
        <authorList>
            <person name="Hensen N."/>
            <person name="Bonometti L."/>
            <person name="Westerberg I."/>
            <person name="Brannstrom I.O."/>
            <person name="Guillou S."/>
            <person name="Cros-Aarteil S."/>
            <person name="Calhoun S."/>
            <person name="Haridas S."/>
            <person name="Kuo A."/>
            <person name="Mondo S."/>
            <person name="Pangilinan J."/>
            <person name="Riley R."/>
            <person name="LaButti K."/>
            <person name="Andreopoulos B."/>
            <person name="Lipzen A."/>
            <person name="Chen C."/>
            <person name="Yan M."/>
            <person name="Daum C."/>
            <person name="Ng V."/>
            <person name="Clum A."/>
            <person name="Steindorff A."/>
            <person name="Ohm R.A."/>
            <person name="Martin F."/>
            <person name="Silar P."/>
            <person name="Natvig D.O."/>
            <person name="Lalanne C."/>
            <person name="Gautier V."/>
            <person name="Ament-Velasquez S.L."/>
            <person name="Kruys A."/>
            <person name="Hutchinson M.I."/>
            <person name="Powell A.J."/>
            <person name="Barry K."/>
            <person name="Miller A.N."/>
            <person name="Grigoriev I.V."/>
            <person name="Debuchy R."/>
            <person name="Gladieux P."/>
            <person name="Hiltunen Thoren M."/>
            <person name="Johannesson H."/>
        </authorList>
    </citation>
    <scope>NUCLEOTIDE SEQUENCE [LARGE SCALE GENOMIC DNA]</scope>
    <source>
        <strain evidence="3">CBS 284.82</strain>
    </source>
</reference>
<evidence type="ECO:0000313" key="3">
    <source>
        <dbReference type="Proteomes" id="UP001303115"/>
    </source>
</evidence>
<evidence type="ECO:0000313" key="2">
    <source>
        <dbReference type="EMBL" id="KAK4042487.1"/>
    </source>
</evidence>
<keyword evidence="1" id="KW-0472">Membrane</keyword>
<sequence length="277" mass="29640">MEEGLAQNKPLGRARKLEISARWRRTKAWLNYSIILLCVAQLALAGVQTARSSTGVSIAWSSTEVFIQCLTRNKPFKRYRGIHPGAHIGMHLGLVAAQGTSGGGTTPTRICNPARVFPCVSPETDIAVGTLAFVLCVIHFVLFIRACVETHRLRTGYPHSSSSTPDFVPASNDSKGGENLPEVAVVQKAGSNNNAPVIVPLSIAGQDGTTTDVYMVTGPDGRPQLLAPVGTRLVVVPSEGHQQQQVVAAEAGSAQVYELNAPPARVNELDARQWDRS</sequence>
<name>A0AAN6STY9_9PEZI</name>
<gene>
    <name evidence="2" type="ORF">C8A01DRAFT_33427</name>
</gene>
<keyword evidence="1" id="KW-0812">Transmembrane</keyword>
<feature type="transmembrane region" description="Helical" evidence="1">
    <location>
        <begin position="29"/>
        <end position="47"/>
    </location>
</feature>
<proteinExistence type="predicted"/>
<keyword evidence="1" id="KW-1133">Transmembrane helix</keyword>
<feature type="transmembrane region" description="Helical" evidence="1">
    <location>
        <begin position="126"/>
        <end position="144"/>
    </location>
</feature>
<protein>
    <submittedName>
        <fullName evidence="2">Uncharacterized protein</fullName>
    </submittedName>
</protein>